<proteinExistence type="inferred from homology"/>
<accession>A0A2U1V5E3</accession>
<dbReference type="EMBL" id="PDOA01000004">
    <property type="protein sequence ID" value="PWC29137.1"/>
    <property type="molecule type" value="Genomic_DNA"/>
</dbReference>
<dbReference type="Pfam" id="PF00708">
    <property type="entry name" value="Acylphosphatase"/>
    <property type="match status" value="1"/>
</dbReference>
<dbReference type="PRINTS" id="PR00112">
    <property type="entry name" value="ACYLPHPHTASE"/>
</dbReference>
<reference evidence="8" key="1">
    <citation type="submission" date="2017-10" db="EMBL/GenBank/DDBJ databases">
        <authorList>
            <person name="Toshchakov S.V."/>
            <person name="Goeva M.A."/>
        </authorList>
    </citation>
    <scope>NUCLEOTIDE SEQUENCE [LARGE SCALE GENOMIC DNA]</scope>
    <source>
        <strain evidence="8">JR1/69-1-13</strain>
    </source>
</reference>
<dbReference type="InterPro" id="IPR001792">
    <property type="entry name" value="Acylphosphatase-like_dom"/>
</dbReference>
<organism evidence="7 8">
    <name type="scientific">Teichococcus aestuarii</name>
    <dbReference type="NCBI Taxonomy" id="568898"/>
    <lineage>
        <taxon>Bacteria</taxon>
        <taxon>Pseudomonadati</taxon>
        <taxon>Pseudomonadota</taxon>
        <taxon>Alphaproteobacteria</taxon>
        <taxon>Acetobacterales</taxon>
        <taxon>Roseomonadaceae</taxon>
        <taxon>Roseomonas</taxon>
    </lineage>
</organism>
<evidence type="ECO:0000259" key="6">
    <source>
        <dbReference type="PROSITE" id="PS51160"/>
    </source>
</evidence>
<dbReference type="PROSITE" id="PS51160">
    <property type="entry name" value="ACYLPHOSPHATASE_3"/>
    <property type="match status" value="1"/>
</dbReference>
<keyword evidence="4" id="KW-0378">Hydrolase</keyword>
<dbReference type="PANTHER" id="PTHR47268:SF4">
    <property type="entry name" value="ACYLPHOSPHATASE"/>
    <property type="match status" value="1"/>
</dbReference>
<dbReference type="AlphaFoldDB" id="A0A2U1V5E3"/>
<dbReference type="PANTHER" id="PTHR47268">
    <property type="entry name" value="ACYLPHOSPHATASE"/>
    <property type="match status" value="1"/>
</dbReference>
<dbReference type="SUPFAM" id="SSF54975">
    <property type="entry name" value="Acylphosphatase/BLUF domain-like"/>
    <property type="match status" value="1"/>
</dbReference>
<feature type="active site" evidence="4">
    <location>
        <position position="36"/>
    </location>
</feature>
<dbReference type="OrthoDB" id="5295388at2"/>
<dbReference type="PROSITE" id="PS00151">
    <property type="entry name" value="ACYLPHOSPHATASE_2"/>
    <property type="match status" value="1"/>
</dbReference>
<evidence type="ECO:0000256" key="5">
    <source>
        <dbReference type="RuleBase" id="RU004168"/>
    </source>
</evidence>
<comment type="catalytic activity">
    <reaction evidence="3 4">
        <text>an acyl phosphate + H2O = a carboxylate + phosphate + H(+)</text>
        <dbReference type="Rhea" id="RHEA:14965"/>
        <dbReference type="ChEBI" id="CHEBI:15377"/>
        <dbReference type="ChEBI" id="CHEBI:15378"/>
        <dbReference type="ChEBI" id="CHEBI:29067"/>
        <dbReference type="ChEBI" id="CHEBI:43474"/>
        <dbReference type="ChEBI" id="CHEBI:59918"/>
        <dbReference type="EC" id="3.6.1.7"/>
    </reaction>
</comment>
<dbReference type="InterPro" id="IPR017968">
    <property type="entry name" value="Acylphosphatase_CS"/>
</dbReference>
<evidence type="ECO:0000313" key="7">
    <source>
        <dbReference type="EMBL" id="PWC29137.1"/>
    </source>
</evidence>
<dbReference type="GO" id="GO:0003998">
    <property type="term" value="F:acylphosphatase activity"/>
    <property type="evidence" value="ECO:0007669"/>
    <property type="project" value="UniProtKB-EC"/>
</dbReference>
<gene>
    <name evidence="7" type="ORF">CR165_08045</name>
</gene>
<evidence type="ECO:0000256" key="3">
    <source>
        <dbReference type="ARBA" id="ARBA00047645"/>
    </source>
</evidence>
<dbReference type="RefSeq" id="WP_109516474.1">
    <property type="nucleotide sequence ID" value="NZ_JBHSCH010000014.1"/>
</dbReference>
<dbReference type="NCBIfam" id="NF010996">
    <property type="entry name" value="PRK14421.1"/>
    <property type="match status" value="1"/>
</dbReference>
<evidence type="ECO:0000256" key="1">
    <source>
        <dbReference type="ARBA" id="ARBA00005614"/>
    </source>
</evidence>
<protein>
    <recommendedName>
        <fullName evidence="2 4">acylphosphatase</fullName>
        <ecNumber evidence="2 4">3.6.1.7</ecNumber>
    </recommendedName>
</protein>
<dbReference type="InterPro" id="IPR020456">
    <property type="entry name" value="Acylphosphatase"/>
</dbReference>
<feature type="domain" description="Acylphosphatase-like" evidence="6">
    <location>
        <begin position="3"/>
        <end position="89"/>
    </location>
</feature>
<dbReference type="InterPro" id="IPR036046">
    <property type="entry name" value="Acylphosphatase-like_dom_sf"/>
</dbReference>
<evidence type="ECO:0000256" key="2">
    <source>
        <dbReference type="ARBA" id="ARBA00012150"/>
    </source>
</evidence>
<comment type="caution">
    <text evidence="7">The sequence shown here is derived from an EMBL/GenBank/DDBJ whole genome shotgun (WGS) entry which is preliminary data.</text>
</comment>
<evidence type="ECO:0000256" key="4">
    <source>
        <dbReference type="PROSITE-ProRule" id="PRU00520"/>
    </source>
</evidence>
<dbReference type="Proteomes" id="UP000245048">
    <property type="component" value="Unassembled WGS sequence"/>
</dbReference>
<name>A0A2U1V5E3_9PROT</name>
<feature type="active site" evidence="4">
    <location>
        <position position="18"/>
    </location>
</feature>
<dbReference type="Gene3D" id="3.30.70.100">
    <property type="match status" value="1"/>
</dbReference>
<keyword evidence="8" id="KW-1185">Reference proteome</keyword>
<comment type="similarity">
    <text evidence="1 5">Belongs to the acylphosphatase family.</text>
</comment>
<evidence type="ECO:0000313" key="8">
    <source>
        <dbReference type="Proteomes" id="UP000245048"/>
    </source>
</evidence>
<sequence>MDAKRVRIRGRVQGVGYREWMVREATRLGVLGWVRNRRDGSVEALVAGDAAAVGSLLTACRAGPPLARVEEITEEFADPPAEPGFRRTATQ</sequence>
<dbReference type="EC" id="3.6.1.7" evidence="2 4"/>